<dbReference type="GO" id="GO:0044183">
    <property type="term" value="F:protein folding chaperone"/>
    <property type="evidence" value="ECO:0007669"/>
    <property type="project" value="TreeGrafter"/>
</dbReference>
<evidence type="ECO:0000256" key="2">
    <source>
        <dbReference type="ARBA" id="ARBA00009508"/>
    </source>
</evidence>
<comment type="similarity">
    <text evidence="2">Belongs to the complex I LYR family.</text>
</comment>
<sequence length="133" mass="15549">MFGVLRSGSLLSSLRMKRLSISSLEPNYRVPRVGPDAISKQPSMAPLTAVTMWDPTCKLVFRSYRRLLRTSQRVFDKDFQALQGKCWLIKYADEVEEVLRTSVIQAQRMDEDKYRLIVREDVQKFDNIPYRDS</sequence>
<dbReference type="PANTHER" id="PTHR46749:SF1">
    <property type="entry name" value="COMPLEX III ASSEMBLY FACTOR LYRM7"/>
    <property type="match status" value="1"/>
</dbReference>
<evidence type="ECO:0000313" key="6">
    <source>
        <dbReference type="Proteomes" id="UP000677054"/>
    </source>
</evidence>
<dbReference type="GO" id="GO:0034551">
    <property type="term" value="P:mitochondrial respiratory chain complex III assembly"/>
    <property type="evidence" value="ECO:0007669"/>
    <property type="project" value="InterPro"/>
</dbReference>
<dbReference type="GO" id="GO:0005759">
    <property type="term" value="C:mitochondrial matrix"/>
    <property type="evidence" value="ECO:0007669"/>
    <property type="project" value="UniProtKB-SubCell"/>
</dbReference>
<accession>A0A7R9A0Z3</accession>
<dbReference type="PANTHER" id="PTHR46749">
    <property type="entry name" value="COMPLEX III ASSEMBLY FACTOR LYRM7"/>
    <property type="match status" value="1"/>
</dbReference>
<dbReference type="Proteomes" id="UP000677054">
    <property type="component" value="Unassembled WGS sequence"/>
</dbReference>
<name>A0A7R9A0Z3_9CRUS</name>
<dbReference type="InterPro" id="IPR045298">
    <property type="entry name" value="Complex1_LYR_LYRM7"/>
</dbReference>
<protein>
    <submittedName>
        <fullName evidence="5">Uncharacterized protein</fullName>
    </submittedName>
</protein>
<keyword evidence="3" id="KW-0496">Mitochondrion</keyword>
<dbReference type="EMBL" id="CAJPEV010000205">
    <property type="protein sequence ID" value="CAG0882338.1"/>
    <property type="molecule type" value="Genomic_DNA"/>
</dbReference>
<evidence type="ECO:0000256" key="3">
    <source>
        <dbReference type="ARBA" id="ARBA00023128"/>
    </source>
</evidence>
<comment type="subcellular location">
    <subcellularLocation>
        <location evidence="1">Mitochondrion matrix</location>
    </subcellularLocation>
</comment>
<reference evidence="5" key="1">
    <citation type="submission" date="2020-11" db="EMBL/GenBank/DDBJ databases">
        <authorList>
            <person name="Tran Van P."/>
        </authorList>
    </citation>
    <scope>NUCLEOTIDE SEQUENCE</scope>
</reference>
<proteinExistence type="inferred from homology"/>
<dbReference type="OrthoDB" id="529194at2759"/>
<dbReference type="CDD" id="cd20267">
    <property type="entry name" value="Complex1_LYR_LYRM7"/>
    <property type="match status" value="1"/>
</dbReference>
<keyword evidence="4" id="KW-0143">Chaperone</keyword>
<dbReference type="AlphaFoldDB" id="A0A7R9A0Z3"/>
<dbReference type="EMBL" id="LR899722">
    <property type="protein sequence ID" value="CAD7242014.1"/>
    <property type="molecule type" value="Genomic_DNA"/>
</dbReference>
<gene>
    <name evidence="5" type="ORF">DSTB1V02_LOCUS1989</name>
</gene>
<organism evidence="5">
    <name type="scientific">Darwinula stevensoni</name>
    <dbReference type="NCBI Taxonomy" id="69355"/>
    <lineage>
        <taxon>Eukaryota</taxon>
        <taxon>Metazoa</taxon>
        <taxon>Ecdysozoa</taxon>
        <taxon>Arthropoda</taxon>
        <taxon>Crustacea</taxon>
        <taxon>Oligostraca</taxon>
        <taxon>Ostracoda</taxon>
        <taxon>Podocopa</taxon>
        <taxon>Podocopida</taxon>
        <taxon>Darwinulocopina</taxon>
        <taxon>Darwinuloidea</taxon>
        <taxon>Darwinulidae</taxon>
        <taxon>Darwinula</taxon>
    </lineage>
</organism>
<evidence type="ECO:0000313" key="5">
    <source>
        <dbReference type="EMBL" id="CAD7242014.1"/>
    </source>
</evidence>
<dbReference type="InterPro" id="IPR050435">
    <property type="entry name" value="MZM1/LYRM7"/>
</dbReference>
<keyword evidence="6" id="KW-1185">Reference proteome</keyword>
<evidence type="ECO:0000256" key="4">
    <source>
        <dbReference type="ARBA" id="ARBA00023186"/>
    </source>
</evidence>
<evidence type="ECO:0000256" key="1">
    <source>
        <dbReference type="ARBA" id="ARBA00004305"/>
    </source>
</evidence>